<evidence type="ECO:0000256" key="5">
    <source>
        <dbReference type="ARBA" id="ARBA00023212"/>
    </source>
</evidence>
<keyword evidence="9" id="KW-1185">Reference proteome</keyword>
<dbReference type="InterPro" id="IPR009768">
    <property type="entry name" value="MAP70"/>
</dbReference>
<feature type="compositionally biased region" description="Low complexity" evidence="7">
    <location>
        <begin position="491"/>
        <end position="502"/>
    </location>
</feature>
<evidence type="ECO:0000256" key="6">
    <source>
        <dbReference type="SAM" id="Coils"/>
    </source>
</evidence>
<dbReference type="AlphaFoldDB" id="A0AAD3DL61"/>
<feature type="compositionally biased region" description="Polar residues" evidence="7">
    <location>
        <begin position="553"/>
        <end position="563"/>
    </location>
</feature>
<dbReference type="PANTHER" id="PTHR31246">
    <property type="entry name" value="MICROTUBULE-ASSOCIATED PROTEIN 70-2"/>
    <property type="match status" value="1"/>
</dbReference>
<dbReference type="EMBL" id="BMAR01000003">
    <property type="protein sequence ID" value="GFR42638.1"/>
    <property type="molecule type" value="Genomic_DNA"/>
</dbReference>
<dbReference type="GO" id="GO:0007010">
    <property type="term" value="P:cytoskeleton organization"/>
    <property type="evidence" value="ECO:0007669"/>
    <property type="project" value="InterPro"/>
</dbReference>
<dbReference type="PANTHER" id="PTHR31246:SF32">
    <property type="entry name" value="MICROTUBULE-ASSOCIATED PROTEIN 70-1"/>
    <property type="match status" value="1"/>
</dbReference>
<dbReference type="Pfam" id="PF07058">
    <property type="entry name" value="MAP70"/>
    <property type="match status" value="2"/>
</dbReference>
<evidence type="ECO:0000256" key="3">
    <source>
        <dbReference type="ARBA" id="ARBA00022490"/>
    </source>
</evidence>
<dbReference type="Proteomes" id="UP001054857">
    <property type="component" value="Unassembled WGS sequence"/>
</dbReference>
<protein>
    <submittedName>
        <fullName evidence="8">Uncharacterized protein</fullName>
    </submittedName>
</protein>
<reference evidence="8 9" key="1">
    <citation type="journal article" date="2021" name="Sci. Rep.">
        <title>Genome sequencing of the multicellular alga Astrephomene provides insights into convergent evolution of germ-soma differentiation.</title>
        <authorList>
            <person name="Yamashita S."/>
            <person name="Yamamoto K."/>
            <person name="Matsuzaki R."/>
            <person name="Suzuki S."/>
            <person name="Yamaguchi H."/>
            <person name="Hirooka S."/>
            <person name="Minakuchi Y."/>
            <person name="Miyagishima S."/>
            <person name="Kawachi M."/>
            <person name="Toyoda A."/>
            <person name="Nozaki H."/>
        </authorList>
    </citation>
    <scope>NUCLEOTIDE SEQUENCE [LARGE SCALE GENOMIC DNA]</scope>
    <source>
        <strain evidence="8 9">NIES-4017</strain>
    </source>
</reference>
<feature type="region of interest" description="Disordered" evidence="7">
    <location>
        <begin position="414"/>
        <end position="563"/>
    </location>
</feature>
<evidence type="ECO:0000256" key="4">
    <source>
        <dbReference type="ARBA" id="ARBA00023054"/>
    </source>
</evidence>
<organism evidence="8 9">
    <name type="scientific">Astrephomene gubernaculifera</name>
    <dbReference type="NCBI Taxonomy" id="47775"/>
    <lineage>
        <taxon>Eukaryota</taxon>
        <taxon>Viridiplantae</taxon>
        <taxon>Chlorophyta</taxon>
        <taxon>core chlorophytes</taxon>
        <taxon>Chlorophyceae</taxon>
        <taxon>CS clade</taxon>
        <taxon>Chlamydomonadales</taxon>
        <taxon>Astrephomenaceae</taxon>
        <taxon>Astrephomene</taxon>
    </lineage>
</organism>
<feature type="coiled-coil region" evidence="6">
    <location>
        <begin position="37"/>
        <end position="113"/>
    </location>
</feature>
<feature type="coiled-coil region" evidence="6">
    <location>
        <begin position="226"/>
        <end position="263"/>
    </location>
</feature>
<comment type="subcellular location">
    <subcellularLocation>
        <location evidence="1">Cytoplasm</location>
        <location evidence="1">Cytoskeleton</location>
    </subcellularLocation>
</comment>
<feature type="compositionally biased region" description="Low complexity" evidence="7">
    <location>
        <begin position="414"/>
        <end position="428"/>
    </location>
</feature>
<feature type="compositionally biased region" description="Low complexity" evidence="7">
    <location>
        <begin position="531"/>
        <end position="552"/>
    </location>
</feature>
<evidence type="ECO:0000256" key="1">
    <source>
        <dbReference type="ARBA" id="ARBA00004245"/>
    </source>
</evidence>
<feature type="compositionally biased region" description="Polar residues" evidence="7">
    <location>
        <begin position="469"/>
        <end position="480"/>
    </location>
</feature>
<evidence type="ECO:0000313" key="8">
    <source>
        <dbReference type="EMBL" id="GFR42638.1"/>
    </source>
</evidence>
<comment type="similarity">
    <text evidence="2">Belongs to the MAP70 family.</text>
</comment>
<feature type="region of interest" description="Disordered" evidence="7">
    <location>
        <begin position="176"/>
        <end position="201"/>
    </location>
</feature>
<proteinExistence type="inferred from homology"/>
<dbReference type="GO" id="GO:0008017">
    <property type="term" value="F:microtubule binding"/>
    <property type="evidence" value="ECO:0007669"/>
    <property type="project" value="InterPro"/>
</dbReference>
<keyword evidence="3" id="KW-0963">Cytoplasm</keyword>
<evidence type="ECO:0000313" key="9">
    <source>
        <dbReference type="Proteomes" id="UP001054857"/>
    </source>
</evidence>
<feature type="compositionally biased region" description="Polar residues" evidence="7">
    <location>
        <begin position="511"/>
        <end position="523"/>
    </location>
</feature>
<keyword evidence="4 6" id="KW-0175">Coiled coil</keyword>
<name>A0AAD3DL61_9CHLO</name>
<sequence>MATAVTDSVKDDILQPIKEAKTIDDRGLRSGSASGEVLRLQNVIKVKDKELEEARREITALKATLNSKDRALTQSEHELRLVRERNTIMESELANMAKELASLKVEKRKVEAHMTSIVRKSDKEQAMPALLAQEKAAVAAGHGSASRVGLAWLTGAAADAGDGKKQHHMGIFPCDGMQPVRSSSGGSEGSGGHGGAGPLPSCEQMATMQADLRMARLDGEKTAEGVKVLENMIRAKDKHIVQLQRKADEADALRDKCLEVENRYLETLKQLEEQRAACRTSADVILRRDADKTRLLAELEKTRATLEAAQETTARTGAMLKASETRCSALEQEVGVLVGQLARTSAVAQRVAVAEVRAGCKDEGTVHVTRHLEEMRFMGGEIARLQERITALEKELAVAHELKEQYRTISEMAGASSPRAFSPGASSPGAPPHIPRPGSARITAAPRRPPVSAISPRPTSAPRPANPVRASTNSIPSTRSAGGAILRDGAADAGTTASGSTTPRGSAVRASGSNTTPRPSSARHQAWDGQSPTKSKTTGSAAASPATARSTSYVSRTASSGSARTMTTKLAKLALSAGVVAGSTAASPAPEEGAVVAVVSVGGAVQAEADVKGVEGVLAGGESAAEVTV</sequence>
<comment type="caution">
    <text evidence="8">The sequence shown here is derived from an EMBL/GenBank/DDBJ whole genome shotgun (WGS) entry which is preliminary data.</text>
</comment>
<keyword evidence="5" id="KW-0206">Cytoskeleton</keyword>
<evidence type="ECO:0000256" key="7">
    <source>
        <dbReference type="SAM" id="MobiDB-lite"/>
    </source>
</evidence>
<gene>
    <name evidence="8" type="ORF">Agub_g3574</name>
</gene>
<accession>A0AAD3DL61</accession>
<feature type="compositionally biased region" description="Gly residues" evidence="7">
    <location>
        <begin position="186"/>
        <end position="197"/>
    </location>
</feature>
<evidence type="ECO:0000256" key="2">
    <source>
        <dbReference type="ARBA" id="ARBA00008825"/>
    </source>
</evidence>
<dbReference type="GO" id="GO:0005856">
    <property type="term" value="C:cytoskeleton"/>
    <property type="evidence" value="ECO:0007669"/>
    <property type="project" value="UniProtKB-SubCell"/>
</dbReference>
<feature type="coiled-coil region" evidence="6">
    <location>
        <begin position="375"/>
        <end position="402"/>
    </location>
</feature>